<dbReference type="InterPro" id="IPR012910">
    <property type="entry name" value="Plug_dom"/>
</dbReference>
<comment type="caution">
    <text evidence="6">The sequence shown here is derived from an EMBL/GenBank/DDBJ whole genome shotgun (WGS) entry which is preliminary data.</text>
</comment>
<dbReference type="GO" id="GO:0009279">
    <property type="term" value="C:cell outer membrane"/>
    <property type="evidence" value="ECO:0007669"/>
    <property type="project" value="UniProtKB-SubCell"/>
</dbReference>
<dbReference type="InterPro" id="IPR036942">
    <property type="entry name" value="Beta-barrel_TonB_sf"/>
</dbReference>
<evidence type="ECO:0000313" key="6">
    <source>
        <dbReference type="EMBL" id="RRG22114.1"/>
    </source>
</evidence>
<comment type="subcellular location">
    <subcellularLocation>
        <location evidence="1">Cell outer membrane</location>
    </subcellularLocation>
</comment>
<dbReference type="InterPro" id="IPR041700">
    <property type="entry name" value="OMP_b-brl_3"/>
</dbReference>
<evidence type="ECO:0000256" key="3">
    <source>
        <dbReference type="ARBA" id="ARBA00023237"/>
    </source>
</evidence>
<dbReference type="AlphaFoldDB" id="A0A425Y2A7"/>
<feature type="domain" description="Outer membrane protein beta-barrel" evidence="5">
    <location>
        <begin position="386"/>
        <end position="789"/>
    </location>
</feature>
<keyword evidence="7" id="KW-1185">Reference proteome</keyword>
<dbReference type="PANTHER" id="PTHR40980">
    <property type="entry name" value="PLUG DOMAIN-CONTAINING PROTEIN"/>
    <property type="match status" value="1"/>
</dbReference>
<dbReference type="Proteomes" id="UP000285794">
    <property type="component" value="Unassembled WGS sequence"/>
</dbReference>
<dbReference type="Pfam" id="PF07715">
    <property type="entry name" value="Plug"/>
    <property type="match status" value="1"/>
</dbReference>
<evidence type="ECO:0000259" key="5">
    <source>
        <dbReference type="Pfam" id="PF14905"/>
    </source>
</evidence>
<gene>
    <name evidence="6" type="ORF">DWB61_07825</name>
</gene>
<keyword evidence="3" id="KW-0998">Cell outer membrane</keyword>
<dbReference type="PANTHER" id="PTHR40980:SF4">
    <property type="entry name" value="TONB-DEPENDENT RECEPTOR-LIKE BETA-BARREL DOMAIN-CONTAINING PROTEIN"/>
    <property type="match status" value="1"/>
</dbReference>
<protein>
    <submittedName>
        <fullName evidence="6">TonB-dependent receptor</fullName>
    </submittedName>
</protein>
<dbReference type="Pfam" id="PF13620">
    <property type="entry name" value="CarboxypepD_reg"/>
    <property type="match status" value="1"/>
</dbReference>
<feature type="domain" description="TonB-dependent receptor plug" evidence="4">
    <location>
        <begin position="160"/>
        <end position="233"/>
    </location>
</feature>
<dbReference type="Pfam" id="PF14905">
    <property type="entry name" value="OMP_b-brl_3"/>
    <property type="match status" value="1"/>
</dbReference>
<dbReference type="Gene3D" id="2.40.170.20">
    <property type="entry name" value="TonB-dependent receptor, beta-barrel domain"/>
    <property type="match status" value="1"/>
</dbReference>
<dbReference type="SUPFAM" id="SSF56935">
    <property type="entry name" value="Porins"/>
    <property type="match status" value="1"/>
</dbReference>
<evidence type="ECO:0000259" key="4">
    <source>
        <dbReference type="Pfam" id="PF07715"/>
    </source>
</evidence>
<organism evidence="6 7">
    <name type="scientific">Ancylomarina euxinus</name>
    <dbReference type="NCBI Taxonomy" id="2283627"/>
    <lineage>
        <taxon>Bacteria</taxon>
        <taxon>Pseudomonadati</taxon>
        <taxon>Bacteroidota</taxon>
        <taxon>Bacteroidia</taxon>
        <taxon>Marinilabiliales</taxon>
        <taxon>Marinifilaceae</taxon>
        <taxon>Ancylomarina</taxon>
    </lineage>
</organism>
<sequence>MYISQQEQSMKRLIPLLIILLLGTTTFANNSTNKFGVINGTIKDIKSNEAIEYATVSVFSKDKSKLIDGTITNENGFFEINKLKPGNYYIEVSFIGYEKKIIPDIAIRSYQKMMNLDIIKLNYSTKALHEVVVNSDNHAIDYQIDKKVIPVGSQLSAAGGTAIDVLGTAPSVSVDVNGNVSLRGSTNFKVLIDGRPTIRSAQEVLSQIPTNQIENIEIITNPSAKFDAEGEAGIINIISKKFTLKGSSGFINITPGSHDNRAGSAMFNLKKQKSNFNLGANYTQKAYSGERNNYQTLFTEPYTFINSSGELDYKRNIYKFSTAYDFEIDSLNSFFITAEIGRSDLDKKDDLTYDTFQTGSSHFFEESLEQIDTRTDHYVTTFNYLRKFNKKGHHLNTFIDYSGRNWKKIVLNNSEITGQSNTYHSFIEEEAKGVVISSDYTLPLAGKSKFEAGYKFLSFEFNTDRDFKVKNIIDPDFSQNSDYNKTMHSLYSTYFGKVNKLSYQIGLRAEHINRENIYAGNKYKVNRWDLFPSIHTQMDVGKVSELSASYSRRIKRPSSSLLEGFEIWNDSHNRTKGNPNLKPELIHSFELNFSTKLGKHSLSFDSYYRSKKGKTERIKTISDDNSSIVITSYENVGEDHTVGLESFASLAISKWWKNLLLVDVSHYKIDGEYWDSSNLNNIEKHDFSTSSTNYTLRSISNFHLSKITQLQLDLEYNSKSKWAQGENGDSFLATSTLKHSFFKRKLSASFIVRDILNTANLKKTYYNNDFSLINKFKQKAPTFKISLSYKINNYKSIRRAKGADIGQM</sequence>
<dbReference type="InterPro" id="IPR037066">
    <property type="entry name" value="Plug_dom_sf"/>
</dbReference>
<evidence type="ECO:0000256" key="2">
    <source>
        <dbReference type="ARBA" id="ARBA00023136"/>
    </source>
</evidence>
<dbReference type="RefSeq" id="WP_125030344.1">
    <property type="nucleotide sequence ID" value="NZ_JAPXVP010000006.1"/>
</dbReference>
<proteinExistence type="predicted"/>
<dbReference type="SUPFAM" id="SSF49464">
    <property type="entry name" value="Carboxypeptidase regulatory domain-like"/>
    <property type="match status" value="1"/>
</dbReference>
<dbReference type="EMBL" id="QQWG01000006">
    <property type="protein sequence ID" value="RRG22114.1"/>
    <property type="molecule type" value="Genomic_DNA"/>
</dbReference>
<accession>A0A425Y2A7</accession>
<dbReference type="InterPro" id="IPR008969">
    <property type="entry name" value="CarboxyPept-like_regulatory"/>
</dbReference>
<name>A0A425Y2A7_9BACT</name>
<dbReference type="Gene3D" id="2.60.40.1120">
    <property type="entry name" value="Carboxypeptidase-like, regulatory domain"/>
    <property type="match status" value="1"/>
</dbReference>
<keyword evidence="2" id="KW-0472">Membrane</keyword>
<reference evidence="6 7" key="1">
    <citation type="submission" date="2018-07" db="EMBL/GenBank/DDBJ databases">
        <title>Draft genome sequence of Ancylomarina sp. M1P.</title>
        <authorList>
            <person name="Yadav S."/>
            <person name="Villanueva L."/>
            <person name="Damste J.S.S."/>
        </authorList>
    </citation>
    <scope>NUCLEOTIDE SEQUENCE [LARGE SCALE GENOMIC DNA]</scope>
    <source>
        <strain evidence="6 7">M1P</strain>
    </source>
</reference>
<evidence type="ECO:0000256" key="1">
    <source>
        <dbReference type="ARBA" id="ARBA00004442"/>
    </source>
</evidence>
<dbReference type="Gene3D" id="2.170.130.10">
    <property type="entry name" value="TonB-dependent receptor, plug domain"/>
    <property type="match status" value="1"/>
</dbReference>
<keyword evidence="6" id="KW-0675">Receptor</keyword>
<evidence type="ECO:0000313" key="7">
    <source>
        <dbReference type="Proteomes" id="UP000285794"/>
    </source>
</evidence>